<dbReference type="InterPro" id="IPR012171">
    <property type="entry name" value="Fatty_acid_desaturase"/>
</dbReference>
<evidence type="ECO:0000256" key="6">
    <source>
        <dbReference type="ARBA" id="ARBA00023098"/>
    </source>
</evidence>
<keyword evidence="11" id="KW-1185">Reference proteome</keyword>
<keyword evidence="4 8" id="KW-1133">Transmembrane helix</keyword>
<dbReference type="GO" id="GO:0016020">
    <property type="term" value="C:membrane"/>
    <property type="evidence" value="ECO:0007669"/>
    <property type="project" value="UniProtKB-SubCell"/>
</dbReference>
<dbReference type="GO" id="GO:0016717">
    <property type="term" value="F:oxidoreductase activity, acting on paired donors, with oxidation of a pair of donors resulting in the reduction of molecular oxygen to two molecules of water"/>
    <property type="evidence" value="ECO:0007669"/>
    <property type="project" value="TreeGrafter"/>
</dbReference>
<dbReference type="PANTHER" id="PTHR19353">
    <property type="entry name" value="FATTY ACID DESATURASE 2"/>
    <property type="match status" value="1"/>
</dbReference>
<keyword evidence="5" id="KW-0560">Oxidoreductase</keyword>
<feature type="transmembrane region" description="Helical" evidence="8">
    <location>
        <begin position="164"/>
        <end position="182"/>
    </location>
</feature>
<accession>A0A8E0VF22</accession>
<evidence type="ECO:0000256" key="3">
    <source>
        <dbReference type="ARBA" id="ARBA00022692"/>
    </source>
</evidence>
<feature type="domain" description="Fatty acid desaturase" evidence="9">
    <location>
        <begin position="20"/>
        <end position="241"/>
    </location>
</feature>
<dbReference type="AlphaFoldDB" id="A0A8E0VF22"/>
<dbReference type="Proteomes" id="UP000728185">
    <property type="component" value="Unassembled WGS sequence"/>
</dbReference>
<dbReference type="Pfam" id="PF00487">
    <property type="entry name" value="FA_desaturase"/>
    <property type="match status" value="1"/>
</dbReference>
<evidence type="ECO:0000256" key="4">
    <source>
        <dbReference type="ARBA" id="ARBA00022989"/>
    </source>
</evidence>
<dbReference type="PROSITE" id="PS51257">
    <property type="entry name" value="PROKAR_LIPOPROTEIN"/>
    <property type="match status" value="1"/>
</dbReference>
<evidence type="ECO:0000313" key="10">
    <source>
        <dbReference type="EMBL" id="KAA0189953.1"/>
    </source>
</evidence>
<reference evidence="10" key="1">
    <citation type="submission" date="2019-05" db="EMBL/GenBank/DDBJ databases">
        <title>Annotation for the trematode Fasciolopsis buski.</title>
        <authorList>
            <person name="Choi Y.-J."/>
        </authorList>
    </citation>
    <scope>NUCLEOTIDE SEQUENCE</scope>
    <source>
        <strain evidence="10">HT</strain>
        <tissue evidence="10">Whole worm</tissue>
    </source>
</reference>
<evidence type="ECO:0000256" key="7">
    <source>
        <dbReference type="ARBA" id="ARBA00023136"/>
    </source>
</evidence>
<dbReference type="EMBL" id="LUCM01007434">
    <property type="protein sequence ID" value="KAA0189953.1"/>
    <property type="molecule type" value="Genomic_DNA"/>
</dbReference>
<feature type="transmembrane region" description="Helical" evidence="8">
    <location>
        <begin position="121"/>
        <end position="144"/>
    </location>
</feature>
<sequence length="242" mass="28641">MCYRLVYSTPLVNPSPSVSGSCTGQGQASWLQHDFGHLSAFESTKVNHFFHELTLGLIKGASCHWWNYMHSQHHAKPNVIDKDPDIRLEPLFVIGNELPVRAASKNSKWPRHMPYEYQDKYFFLIGPPLLFPVYFNFMSFRYMFLRKRWEDLAWVTGFYIKLFVLYYGLLGFWGTVGYYFIVRVCESHWFTWVSQSNHIPMEVDYDRAEAWLPMQSKATCNVEHSLFNDWFTGHLNFQLEHQ</sequence>
<keyword evidence="3 8" id="KW-0812">Transmembrane</keyword>
<dbReference type="GO" id="GO:0006629">
    <property type="term" value="P:lipid metabolic process"/>
    <property type="evidence" value="ECO:0007669"/>
    <property type="project" value="UniProtKB-KW"/>
</dbReference>
<evidence type="ECO:0000313" key="11">
    <source>
        <dbReference type="Proteomes" id="UP000728185"/>
    </source>
</evidence>
<keyword evidence="7 8" id="KW-0472">Membrane</keyword>
<comment type="caution">
    <text evidence="10">The sequence shown here is derived from an EMBL/GenBank/DDBJ whole genome shotgun (WGS) entry which is preliminary data.</text>
</comment>
<gene>
    <name evidence="10" type="ORF">FBUS_00962</name>
</gene>
<evidence type="ECO:0000259" key="9">
    <source>
        <dbReference type="Pfam" id="PF00487"/>
    </source>
</evidence>
<dbReference type="PANTHER" id="PTHR19353:SF88">
    <property type="entry name" value="DELTA(5) FATTY ACID DESATURASE FAT-4"/>
    <property type="match status" value="1"/>
</dbReference>
<evidence type="ECO:0000256" key="2">
    <source>
        <dbReference type="ARBA" id="ARBA00009295"/>
    </source>
</evidence>
<comment type="subcellular location">
    <subcellularLocation>
        <location evidence="1">Membrane</location>
        <topology evidence="1">Multi-pass membrane protein</topology>
    </subcellularLocation>
</comment>
<name>A0A8E0VF22_9TREM</name>
<evidence type="ECO:0000256" key="5">
    <source>
        <dbReference type="ARBA" id="ARBA00023002"/>
    </source>
</evidence>
<dbReference type="InterPro" id="IPR005804">
    <property type="entry name" value="FA_desaturase_dom"/>
</dbReference>
<protein>
    <submittedName>
        <fullName evidence="10">Delta-6 fatty acyl desaturase</fullName>
    </submittedName>
</protein>
<evidence type="ECO:0000256" key="8">
    <source>
        <dbReference type="SAM" id="Phobius"/>
    </source>
</evidence>
<evidence type="ECO:0000256" key="1">
    <source>
        <dbReference type="ARBA" id="ARBA00004141"/>
    </source>
</evidence>
<keyword evidence="6" id="KW-0443">Lipid metabolism</keyword>
<organism evidence="10 11">
    <name type="scientific">Fasciolopsis buskii</name>
    <dbReference type="NCBI Taxonomy" id="27845"/>
    <lineage>
        <taxon>Eukaryota</taxon>
        <taxon>Metazoa</taxon>
        <taxon>Spiralia</taxon>
        <taxon>Lophotrochozoa</taxon>
        <taxon>Platyhelminthes</taxon>
        <taxon>Trematoda</taxon>
        <taxon>Digenea</taxon>
        <taxon>Plagiorchiida</taxon>
        <taxon>Echinostomata</taxon>
        <taxon>Echinostomatoidea</taxon>
        <taxon>Fasciolidae</taxon>
        <taxon>Fasciolopsis</taxon>
    </lineage>
</organism>
<dbReference type="CDD" id="cd03506">
    <property type="entry name" value="Delta6-FADS-like"/>
    <property type="match status" value="1"/>
</dbReference>
<proteinExistence type="inferred from homology"/>
<comment type="similarity">
    <text evidence="2">Belongs to the fatty acid desaturase type 1 family.</text>
</comment>
<dbReference type="OrthoDB" id="260091at2759"/>